<proteinExistence type="predicted"/>
<feature type="transmembrane region" description="Helical" evidence="1">
    <location>
        <begin position="62"/>
        <end position="80"/>
    </location>
</feature>
<dbReference type="PANTHER" id="PTHR38457:SF1">
    <property type="entry name" value="REGULATOR ABRB-RELATED"/>
    <property type="match status" value="1"/>
</dbReference>
<organism evidence="2 3">
    <name type="scientific">Rhodobium orientis</name>
    <dbReference type="NCBI Taxonomy" id="34017"/>
    <lineage>
        <taxon>Bacteria</taxon>
        <taxon>Pseudomonadati</taxon>
        <taxon>Pseudomonadota</taxon>
        <taxon>Alphaproteobacteria</taxon>
        <taxon>Hyphomicrobiales</taxon>
        <taxon>Rhodobiaceae</taxon>
        <taxon>Rhodobium</taxon>
    </lineage>
</organism>
<evidence type="ECO:0000256" key="1">
    <source>
        <dbReference type="SAM" id="Phobius"/>
    </source>
</evidence>
<feature type="transmembrane region" description="Helical" evidence="1">
    <location>
        <begin position="12"/>
        <end position="31"/>
    </location>
</feature>
<dbReference type="GO" id="GO:0016020">
    <property type="term" value="C:membrane"/>
    <property type="evidence" value="ECO:0007669"/>
    <property type="project" value="InterPro"/>
</dbReference>
<accession>A0A327JKU1</accession>
<feature type="transmembrane region" description="Helical" evidence="1">
    <location>
        <begin position="92"/>
        <end position="112"/>
    </location>
</feature>
<dbReference type="GO" id="GO:0010468">
    <property type="term" value="P:regulation of gene expression"/>
    <property type="evidence" value="ECO:0007669"/>
    <property type="project" value="InterPro"/>
</dbReference>
<feature type="transmembrane region" description="Helical" evidence="1">
    <location>
        <begin position="239"/>
        <end position="261"/>
    </location>
</feature>
<keyword evidence="3" id="KW-1185">Reference proteome</keyword>
<protein>
    <recommendedName>
        <fullName evidence="4">Ammonia monooxygenase</fullName>
    </recommendedName>
</protein>
<name>A0A327JKU1_9HYPH</name>
<feature type="transmembrane region" description="Helical" evidence="1">
    <location>
        <begin position="267"/>
        <end position="289"/>
    </location>
</feature>
<keyword evidence="1" id="KW-0472">Membrane</keyword>
<gene>
    <name evidence="2" type="ORF">CH339_18160</name>
</gene>
<comment type="caution">
    <text evidence="2">The sequence shown here is derived from an EMBL/GenBank/DDBJ whole genome shotgun (WGS) entry which is preliminary data.</text>
</comment>
<evidence type="ECO:0000313" key="2">
    <source>
        <dbReference type="EMBL" id="RAI25452.1"/>
    </source>
</evidence>
<evidence type="ECO:0000313" key="3">
    <source>
        <dbReference type="Proteomes" id="UP000249299"/>
    </source>
</evidence>
<dbReference type="OrthoDB" id="7157734at2"/>
<dbReference type="InterPro" id="IPR017516">
    <property type="entry name" value="AbrB_dup"/>
</dbReference>
<feature type="transmembrane region" description="Helical" evidence="1">
    <location>
        <begin position="327"/>
        <end position="345"/>
    </location>
</feature>
<reference evidence="2 3" key="1">
    <citation type="submission" date="2017-07" db="EMBL/GenBank/DDBJ databases">
        <title>Draft Genome Sequences of Select Purple Nonsulfur Bacteria.</title>
        <authorList>
            <person name="Lasarre B."/>
            <person name="Mckinlay J.B."/>
        </authorList>
    </citation>
    <scope>NUCLEOTIDE SEQUENCE [LARGE SCALE GENOMIC DNA]</scope>
    <source>
        <strain evidence="2 3">DSM 11290</strain>
    </source>
</reference>
<dbReference type="Proteomes" id="UP000249299">
    <property type="component" value="Unassembled WGS sequence"/>
</dbReference>
<sequence length="355" mass="36199">MTRPGFSFRPGGFGKIAQTLAIGAAGGGVLTLLNVPASWLCGSMVAVSFASLTGVSGPIPRWLRAIAFLLLGVSMGASVTPDIVENVSKWPVSIAALILIQPVVIGLVWLYLHRIVGWTSSTALFSAIPGALSYVVAVADQSDADMQKVTVAQSIRVFILVISLPAIVTLIGSGGDAGGGLPLKAASGLDQAAIQLAAGSVGAALFFWLRVPAGILLGAFAGSAVLHGMGIAEGRLPSYFLVPGLVIMGSVIGGRFVGATFSSVAAVLRPATIAFAIAMAVNTVLAFGIAEMLNAPFAKTLLAFAPGGLDAMTVLAFALALDPAFVAAHHTSRFLMMIVVLPILARRMLKKGPGA</sequence>
<feature type="transmembrane region" description="Helical" evidence="1">
    <location>
        <begin position="119"/>
        <end position="139"/>
    </location>
</feature>
<dbReference type="Pfam" id="PF05145">
    <property type="entry name" value="AbrB"/>
    <property type="match status" value="1"/>
</dbReference>
<keyword evidence="1" id="KW-1133">Transmembrane helix</keyword>
<feature type="transmembrane region" description="Helical" evidence="1">
    <location>
        <begin position="215"/>
        <end position="232"/>
    </location>
</feature>
<dbReference type="PIRSF" id="PIRSF038991">
    <property type="entry name" value="Protein_AbrB"/>
    <property type="match status" value="1"/>
</dbReference>
<dbReference type="NCBIfam" id="TIGR03082">
    <property type="entry name" value="Gneg_AbrB_dup"/>
    <property type="match status" value="1"/>
</dbReference>
<dbReference type="PANTHER" id="PTHR38457">
    <property type="entry name" value="REGULATOR ABRB-RELATED"/>
    <property type="match status" value="1"/>
</dbReference>
<evidence type="ECO:0008006" key="4">
    <source>
        <dbReference type="Google" id="ProtNLM"/>
    </source>
</evidence>
<dbReference type="EMBL" id="NPEV01000047">
    <property type="protein sequence ID" value="RAI25452.1"/>
    <property type="molecule type" value="Genomic_DNA"/>
</dbReference>
<dbReference type="AlphaFoldDB" id="A0A327JKU1"/>
<keyword evidence="1" id="KW-0812">Transmembrane</keyword>
<dbReference type="InterPro" id="IPR007820">
    <property type="entry name" value="AbrB_fam"/>
</dbReference>
<feature type="transmembrane region" description="Helical" evidence="1">
    <location>
        <begin position="301"/>
        <end position="321"/>
    </location>
</feature>
<dbReference type="RefSeq" id="WP_111435814.1">
    <property type="nucleotide sequence ID" value="NZ_JACIGG010000002.1"/>
</dbReference>
<feature type="transmembrane region" description="Helical" evidence="1">
    <location>
        <begin position="151"/>
        <end position="171"/>
    </location>
</feature>